<comment type="caution">
    <text evidence="2">The sequence shown here is derived from an EMBL/GenBank/DDBJ whole genome shotgun (WGS) entry which is preliminary data.</text>
</comment>
<evidence type="ECO:0000313" key="3">
    <source>
        <dbReference type="Proteomes" id="UP000282388"/>
    </source>
</evidence>
<feature type="signal peptide" evidence="1">
    <location>
        <begin position="1"/>
        <end position="22"/>
    </location>
</feature>
<name>A0A3A8EH44_9GAMM</name>
<dbReference type="Proteomes" id="UP000282388">
    <property type="component" value="Unassembled WGS sequence"/>
</dbReference>
<organism evidence="2 3">
    <name type="scientific">Acinetobacter tianfuensis</name>
    <dbReference type="NCBI Taxonomy" id="2419603"/>
    <lineage>
        <taxon>Bacteria</taxon>
        <taxon>Pseudomonadati</taxon>
        <taxon>Pseudomonadota</taxon>
        <taxon>Gammaproteobacteria</taxon>
        <taxon>Moraxellales</taxon>
        <taxon>Moraxellaceae</taxon>
        <taxon>Acinetobacter</taxon>
    </lineage>
</organism>
<keyword evidence="1" id="KW-0732">Signal</keyword>
<protein>
    <submittedName>
        <fullName evidence="2">Uncharacterized protein</fullName>
    </submittedName>
</protein>
<proteinExistence type="predicted"/>
<evidence type="ECO:0000313" key="2">
    <source>
        <dbReference type="EMBL" id="RKG33489.1"/>
    </source>
</evidence>
<evidence type="ECO:0000256" key="1">
    <source>
        <dbReference type="SAM" id="SignalP"/>
    </source>
</evidence>
<dbReference type="EMBL" id="RAXV01000004">
    <property type="protein sequence ID" value="RKG33489.1"/>
    <property type="molecule type" value="Genomic_DNA"/>
</dbReference>
<dbReference type="AlphaFoldDB" id="A0A3A8EH44"/>
<keyword evidence="3" id="KW-1185">Reference proteome</keyword>
<gene>
    <name evidence="2" type="ORF">D7V32_03215</name>
</gene>
<sequence>MKNTYKLIVMILISTASHLSFANVQQFQQQEIQVLKKFKQQNFYEVNSDIESAIVEIISNDKNSFNYDFPALVKQGYVHVQYSPDRKLKFYSFDVSGGGTMGEWDSYVQYYTGQTQHFDEFSSGWINQIQPVRIQNKTVYLVRSYYKGDSCTGMHQVRAVEVGPKQLLKSYIFQNKQKKLDKISVDYDCHYDIDRSASQNYLKVGPKRVDVMLLNEQYYPQNKYLRYTLGLKGFIYQGVVK</sequence>
<dbReference type="OrthoDB" id="6710689at2"/>
<reference evidence="2 3" key="1">
    <citation type="submission" date="2018-09" db="EMBL/GenBank/DDBJ databases">
        <title>The draft genome of Acinetobacter spp. strains.</title>
        <authorList>
            <person name="Qin J."/>
            <person name="Feng Y."/>
            <person name="Zong Z."/>
        </authorList>
    </citation>
    <scope>NUCLEOTIDE SEQUENCE [LARGE SCALE GENOMIC DNA]</scope>
    <source>
        <strain evidence="2 3">WCHAc060012</strain>
    </source>
</reference>
<accession>A0A3A8EH44</accession>
<dbReference type="RefSeq" id="WP_120401478.1">
    <property type="nucleotide sequence ID" value="NZ_RAXV01000004.1"/>
</dbReference>
<feature type="chain" id="PRO_5017413373" evidence="1">
    <location>
        <begin position="23"/>
        <end position="241"/>
    </location>
</feature>